<name>A0A819ZJJ7_9BILA</name>
<dbReference type="Proteomes" id="UP000663823">
    <property type="component" value="Unassembled WGS sequence"/>
</dbReference>
<dbReference type="EMBL" id="CAJOAX010017263">
    <property type="protein sequence ID" value="CAF4171804.1"/>
    <property type="molecule type" value="Genomic_DNA"/>
</dbReference>
<accession>A0A819ZJJ7</accession>
<protein>
    <submittedName>
        <fullName evidence="2">Uncharacterized protein</fullName>
    </submittedName>
</protein>
<gene>
    <name evidence="2" type="ORF">OTI717_LOCUS37238</name>
    <name evidence="1" type="ORF">RFH988_LOCUS18860</name>
</gene>
<dbReference type="EMBL" id="CAJNOO010001080">
    <property type="protein sequence ID" value="CAF1092121.1"/>
    <property type="molecule type" value="Genomic_DNA"/>
</dbReference>
<dbReference type="AlphaFoldDB" id="A0A819ZJJ7"/>
<sequence>MVKSMKNASNNKVTQAPKPVLKSIQTIDDLFNQTLSNPQWVNDQFDFGPTIKYRWYCKIQTYVTYCQYGISPYCIVYFHIPFQYNIID</sequence>
<reference evidence="2" key="1">
    <citation type="submission" date="2021-02" db="EMBL/GenBank/DDBJ databases">
        <authorList>
            <person name="Nowell W R."/>
        </authorList>
    </citation>
    <scope>NUCLEOTIDE SEQUENCE</scope>
</reference>
<comment type="caution">
    <text evidence="2">The sequence shown here is derived from an EMBL/GenBank/DDBJ whole genome shotgun (WGS) entry which is preliminary data.</text>
</comment>
<proteinExistence type="predicted"/>
<evidence type="ECO:0000313" key="1">
    <source>
        <dbReference type="EMBL" id="CAF1092121.1"/>
    </source>
</evidence>
<organism evidence="2 3">
    <name type="scientific">Rotaria sordida</name>
    <dbReference type="NCBI Taxonomy" id="392033"/>
    <lineage>
        <taxon>Eukaryota</taxon>
        <taxon>Metazoa</taxon>
        <taxon>Spiralia</taxon>
        <taxon>Gnathifera</taxon>
        <taxon>Rotifera</taxon>
        <taxon>Eurotatoria</taxon>
        <taxon>Bdelloidea</taxon>
        <taxon>Philodinida</taxon>
        <taxon>Philodinidae</taxon>
        <taxon>Rotaria</taxon>
    </lineage>
</organism>
<dbReference type="Proteomes" id="UP000663882">
    <property type="component" value="Unassembled WGS sequence"/>
</dbReference>
<evidence type="ECO:0000313" key="3">
    <source>
        <dbReference type="Proteomes" id="UP000663823"/>
    </source>
</evidence>
<evidence type="ECO:0000313" key="2">
    <source>
        <dbReference type="EMBL" id="CAF4171804.1"/>
    </source>
</evidence>